<accession>A0A2M8Z066</accession>
<dbReference type="PANTHER" id="PTHR43744">
    <property type="entry name" value="ABC TRANSPORTER PERMEASE PROTEIN MG189-RELATED-RELATED"/>
    <property type="match status" value="1"/>
</dbReference>
<dbReference type="Pfam" id="PF00528">
    <property type="entry name" value="BPD_transp_1"/>
    <property type="match status" value="1"/>
</dbReference>
<evidence type="ECO:0000256" key="2">
    <source>
        <dbReference type="ARBA" id="ARBA00022448"/>
    </source>
</evidence>
<keyword evidence="3" id="KW-1003">Cell membrane</keyword>
<reference evidence="9 10" key="1">
    <citation type="submission" date="2017-11" db="EMBL/GenBank/DDBJ databases">
        <title>Understudied soil microbes with underappreciated capabilities: Untangling the Clostridium saccharolyticum group.</title>
        <authorList>
            <person name="Leschine S."/>
        </authorList>
    </citation>
    <scope>NUCLEOTIDE SEQUENCE [LARGE SCALE GENOMIC DNA]</scope>
    <source>
        <strain evidence="9 10">18A</strain>
    </source>
</reference>
<keyword evidence="4 7" id="KW-0812">Transmembrane</keyword>
<comment type="similarity">
    <text evidence="7">Belongs to the binding-protein-dependent transport system permease family.</text>
</comment>
<proteinExistence type="inferred from homology"/>
<feature type="transmembrane region" description="Helical" evidence="7">
    <location>
        <begin position="187"/>
        <end position="206"/>
    </location>
</feature>
<dbReference type="AlphaFoldDB" id="A0A2M8Z066"/>
<evidence type="ECO:0000256" key="1">
    <source>
        <dbReference type="ARBA" id="ARBA00004651"/>
    </source>
</evidence>
<dbReference type="GO" id="GO:0055085">
    <property type="term" value="P:transmembrane transport"/>
    <property type="evidence" value="ECO:0007669"/>
    <property type="project" value="InterPro"/>
</dbReference>
<evidence type="ECO:0000256" key="4">
    <source>
        <dbReference type="ARBA" id="ARBA00022692"/>
    </source>
</evidence>
<feature type="transmembrane region" description="Helical" evidence="7">
    <location>
        <begin position="12"/>
        <end position="34"/>
    </location>
</feature>
<dbReference type="InterPro" id="IPR035906">
    <property type="entry name" value="MetI-like_sf"/>
</dbReference>
<comment type="subcellular location">
    <subcellularLocation>
        <location evidence="1 7">Cell membrane</location>
        <topology evidence="1 7">Multi-pass membrane protein</topology>
    </subcellularLocation>
</comment>
<feature type="transmembrane region" description="Helical" evidence="7">
    <location>
        <begin position="115"/>
        <end position="133"/>
    </location>
</feature>
<sequence>MKNNLDKKGLTGFWRVLFLILTAAIFLTMFLPMWNVFVVSTSTALDSSQSGIKLWWTAFSVEGFFYVFRVTKMARPFLNSFFITTLGTVIQVLLSALAGYVLIQKSLPLKNFISSFIMLTMMVPGDLTLISVYQLNKQLSLLNTYQGLVLNGLVSGFSIMMMRNYFETVPYSLAESARMDGAGELKIFGSIYMPISLPGFATVFFMEYVARWNSIMLPATLITDEKKYTLPLMLKQMIMSVDSTSGTAATPDNAIMAAIVISTIPLLIIYMFAQRFLMEGINMGAVKG</sequence>
<evidence type="ECO:0000313" key="9">
    <source>
        <dbReference type="EMBL" id="PJJ26831.1"/>
    </source>
</evidence>
<evidence type="ECO:0000256" key="5">
    <source>
        <dbReference type="ARBA" id="ARBA00022989"/>
    </source>
</evidence>
<comment type="caution">
    <text evidence="9">The sequence shown here is derived from an EMBL/GenBank/DDBJ whole genome shotgun (WGS) entry which is preliminary data.</text>
</comment>
<dbReference type="OrthoDB" id="9815445at2"/>
<name>A0A2M8Z066_9FIRM</name>
<dbReference type="EMBL" id="PGET01000001">
    <property type="protein sequence ID" value="PJJ26831.1"/>
    <property type="molecule type" value="Genomic_DNA"/>
</dbReference>
<dbReference type="Proteomes" id="UP000231092">
    <property type="component" value="Unassembled WGS sequence"/>
</dbReference>
<dbReference type="SUPFAM" id="SSF161098">
    <property type="entry name" value="MetI-like"/>
    <property type="match status" value="1"/>
</dbReference>
<protein>
    <submittedName>
        <fullName evidence="9">Putative aldouronate transport system permease protein</fullName>
    </submittedName>
</protein>
<evidence type="ECO:0000256" key="3">
    <source>
        <dbReference type="ARBA" id="ARBA00022475"/>
    </source>
</evidence>
<evidence type="ECO:0000256" key="7">
    <source>
        <dbReference type="RuleBase" id="RU363032"/>
    </source>
</evidence>
<dbReference type="Gene3D" id="1.10.3720.10">
    <property type="entry name" value="MetI-like"/>
    <property type="match status" value="1"/>
</dbReference>
<dbReference type="GO" id="GO:0005886">
    <property type="term" value="C:plasma membrane"/>
    <property type="evidence" value="ECO:0007669"/>
    <property type="project" value="UniProtKB-SubCell"/>
</dbReference>
<keyword evidence="2 7" id="KW-0813">Transport</keyword>
<feature type="transmembrane region" description="Helical" evidence="7">
    <location>
        <begin position="254"/>
        <end position="273"/>
    </location>
</feature>
<gene>
    <name evidence="9" type="ORF">H171_0273</name>
</gene>
<keyword evidence="5 7" id="KW-1133">Transmembrane helix</keyword>
<organism evidence="9 10">
    <name type="scientific">[Clostridium] celerecrescens 18A</name>
    <dbReference type="NCBI Taxonomy" id="1286362"/>
    <lineage>
        <taxon>Bacteria</taxon>
        <taxon>Bacillati</taxon>
        <taxon>Bacillota</taxon>
        <taxon>Clostridia</taxon>
        <taxon>Lachnospirales</taxon>
        <taxon>Lachnospiraceae</taxon>
        <taxon>Lacrimispora</taxon>
    </lineage>
</organism>
<keyword evidence="6 7" id="KW-0472">Membrane</keyword>
<evidence type="ECO:0000313" key="10">
    <source>
        <dbReference type="Proteomes" id="UP000231092"/>
    </source>
</evidence>
<dbReference type="CDD" id="cd06261">
    <property type="entry name" value="TM_PBP2"/>
    <property type="match status" value="1"/>
</dbReference>
<feature type="domain" description="ABC transmembrane type-1" evidence="8">
    <location>
        <begin position="77"/>
        <end position="273"/>
    </location>
</feature>
<dbReference type="InterPro" id="IPR000515">
    <property type="entry name" value="MetI-like"/>
</dbReference>
<feature type="transmembrane region" description="Helical" evidence="7">
    <location>
        <begin position="81"/>
        <end position="103"/>
    </location>
</feature>
<evidence type="ECO:0000259" key="8">
    <source>
        <dbReference type="PROSITE" id="PS50928"/>
    </source>
</evidence>
<feature type="transmembrane region" description="Helical" evidence="7">
    <location>
        <begin position="145"/>
        <end position="166"/>
    </location>
</feature>
<dbReference type="PROSITE" id="PS50928">
    <property type="entry name" value="ABC_TM1"/>
    <property type="match status" value="1"/>
</dbReference>
<dbReference type="PANTHER" id="PTHR43744:SF9">
    <property type="entry name" value="POLYGALACTURONAN_RHAMNOGALACTURONAN TRANSPORT SYSTEM PERMEASE PROTEIN YTCP"/>
    <property type="match status" value="1"/>
</dbReference>
<evidence type="ECO:0000256" key="6">
    <source>
        <dbReference type="ARBA" id="ARBA00023136"/>
    </source>
</evidence>